<dbReference type="InterPro" id="IPR050491">
    <property type="entry name" value="AmpC-like"/>
</dbReference>
<evidence type="ECO:0000256" key="2">
    <source>
        <dbReference type="ARBA" id="ARBA00023136"/>
    </source>
</evidence>
<comment type="caution">
    <text evidence="4">The sequence shown here is derived from an EMBL/GenBank/DDBJ whole genome shotgun (WGS) entry which is preliminary data.</text>
</comment>
<evidence type="ECO:0000313" key="4">
    <source>
        <dbReference type="EMBL" id="MBA0087471.1"/>
    </source>
</evidence>
<evidence type="ECO:0000259" key="3">
    <source>
        <dbReference type="Pfam" id="PF00144"/>
    </source>
</evidence>
<dbReference type="InterPro" id="IPR012338">
    <property type="entry name" value="Beta-lactam/transpept-like"/>
</dbReference>
<organism evidence="4 5">
    <name type="scientific">Candidatus Acidiferrum panamense</name>
    <dbReference type="NCBI Taxonomy" id="2741543"/>
    <lineage>
        <taxon>Bacteria</taxon>
        <taxon>Pseudomonadati</taxon>
        <taxon>Acidobacteriota</taxon>
        <taxon>Terriglobia</taxon>
        <taxon>Candidatus Acidiferrales</taxon>
        <taxon>Candidatus Acidiferrum</taxon>
    </lineage>
</organism>
<dbReference type="InterPro" id="IPR001466">
    <property type="entry name" value="Beta-lactam-related"/>
</dbReference>
<evidence type="ECO:0000256" key="1">
    <source>
        <dbReference type="ARBA" id="ARBA00004370"/>
    </source>
</evidence>
<dbReference type="GO" id="GO:0016020">
    <property type="term" value="C:membrane"/>
    <property type="evidence" value="ECO:0007669"/>
    <property type="project" value="UniProtKB-SubCell"/>
</dbReference>
<sequence length="602" mass="65598">MRRGSATHSKASKQFFSLAFVAGITTFTALAMGVRPLLAQTAVGEARFTFPDTPAAKQLQSWLAAFESGDRATIQAFVAKSMPEGTGSDFADQTIQMRDQFGGLDFQKVEESTNVRFVAIAQTRSGGERFRMTVEVDAAEPHRITSIFLEPASPPENAPPPPEMTKAEIETAQMQPSFHQFSAWLVAFNSGDKSGYQQFLTNSFPDRASSLNRDMDLHERTGGFEFRKLEQGSATEVRGLVQERDSDQFARFVLKVEAAEPHHILSLSLMAIPRPAAFPIPRLTESEAIAGVKGQIEKNVAADRFAGAVLVAKNGKILLSSAYGLADREKKIPNTLDTRFRIGSMNKMFTAVAVLQLVEAGKIKLTEPLGKYITDYPNQEVASKVTIHQLLTHTGGTGDIFGPEFSKHRKELRTLNDYVALYGKRGPQFEPGSQWRYSNYGMVLLGVVIERVTGEGYYDYVQEHIYKPAGMTLTGSLPEDQPAAGRSIGYMRSQAGEWVPNTDTLPYRGTSAGGGYSTVKDLLNFANALMNHKLLNAASTEILITGKVEAGPGGKYAYGFEDHRGKDGNGWVGHGGGAPGMNGDLKIYPKSGYVVAVLANLD</sequence>
<dbReference type="Pfam" id="PF00144">
    <property type="entry name" value="Beta-lactamase"/>
    <property type="match status" value="1"/>
</dbReference>
<dbReference type="EMBL" id="JACDQQ010002021">
    <property type="protein sequence ID" value="MBA0087471.1"/>
    <property type="molecule type" value="Genomic_DNA"/>
</dbReference>
<accession>A0A7V8NU83</accession>
<reference evidence="4" key="1">
    <citation type="submission" date="2020-06" db="EMBL/GenBank/DDBJ databases">
        <title>Legume-microbial interactions unlock mineral nutrients during tropical forest succession.</title>
        <authorList>
            <person name="Epihov D.Z."/>
        </authorList>
    </citation>
    <scope>NUCLEOTIDE SEQUENCE [LARGE SCALE GENOMIC DNA]</scope>
    <source>
        <strain evidence="4">Pan2503</strain>
    </source>
</reference>
<protein>
    <submittedName>
        <fullName evidence="4">Beta-lactamase family protein</fullName>
    </submittedName>
</protein>
<keyword evidence="5" id="KW-1185">Reference proteome</keyword>
<feature type="domain" description="Beta-lactamase-related" evidence="3">
    <location>
        <begin position="299"/>
        <end position="601"/>
    </location>
</feature>
<proteinExistence type="predicted"/>
<dbReference type="SUPFAM" id="SSF56601">
    <property type="entry name" value="beta-lactamase/transpeptidase-like"/>
    <property type="match status" value="1"/>
</dbReference>
<name>A0A7V8NU83_9BACT</name>
<dbReference type="Gene3D" id="3.40.710.10">
    <property type="entry name" value="DD-peptidase/beta-lactamase superfamily"/>
    <property type="match status" value="1"/>
</dbReference>
<comment type="subcellular location">
    <subcellularLocation>
        <location evidence="1">Membrane</location>
    </subcellularLocation>
</comment>
<dbReference type="Proteomes" id="UP000567293">
    <property type="component" value="Unassembled WGS sequence"/>
</dbReference>
<evidence type="ECO:0000313" key="5">
    <source>
        <dbReference type="Proteomes" id="UP000567293"/>
    </source>
</evidence>
<feature type="non-terminal residue" evidence="4">
    <location>
        <position position="602"/>
    </location>
</feature>
<dbReference type="AlphaFoldDB" id="A0A7V8NU83"/>
<dbReference type="PANTHER" id="PTHR46825">
    <property type="entry name" value="D-ALANYL-D-ALANINE-CARBOXYPEPTIDASE/ENDOPEPTIDASE AMPH"/>
    <property type="match status" value="1"/>
</dbReference>
<dbReference type="PANTHER" id="PTHR46825:SF11">
    <property type="entry name" value="PENICILLIN-BINDING PROTEIN 4"/>
    <property type="match status" value="1"/>
</dbReference>
<keyword evidence="2" id="KW-0472">Membrane</keyword>
<gene>
    <name evidence="4" type="ORF">HRJ53_21000</name>
</gene>